<protein>
    <recommendedName>
        <fullName evidence="4">Adenylate cyclase N-terminal domain-containing protein</fullName>
    </recommendedName>
</protein>
<evidence type="ECO:0000259" key="4">
    <source>
        <dbReference type="Pfam" id="PF16214"/>
    </source>
</evidence>
<feature type="transmembrane region" description="Helical" evidence="3">
    <location>
        <begin position="75"/>
        <end position="93"/>
    </location>
</feature>
<feature type="domain" description="Adenylate cyclase N-terminal" evidence="4">
    <location>
        <begin position="23"/>
        <end position="194"/>
    </location>
</feature>
<keyword evidence="1" id="KW-0547">Nucleotide-binding</keyword>
<feature type="transmembrane region" description="Helical" evidence="3">
    <location>
        <begin position="105"/>
        <end position="124"/>
    </location>
</feature>
<dbReference type="GO" id="GO:0000166">
    <property type="term" value="F:nucleotide binding"/>
    <property type="evidence" value="ECO:0007669"/>
    <property type="project" value="UniProtKB-KW"/>
</dbReference>
<keyword evidence="2" id="KW-0456">Lyase</keyword>
<evidence type="ECO:0000313" key="6">
    <source>
        <dbReference type="Proteomes" id="UP001519460"/>
    </source>
</evidence>
<name>A0ABD0LKA6_9CAEN</name>
<dbReference type="PANTHER" id="PTHR45627">
    <property type="entry name" value="ADENYLATE CYCLASE TYPE 1"/>
    <property type="match status" value="1"/>
</dbReference>
<dbReference type="InterPro" id="IPR032628">
    <property type="entry name" value="AC_N"/>
</dbReference>
<keyword evidence="3" id="KW-0812">Transmembrane</keyword>
<keyword evidence="3" id="KW-0472">Membrane</keyword>
<dbReference type="Pfam" id="PF16214">
    <property type="entry name" value="AC_N"/>
    <property type="match status" value="1"/>
</dbReference>
<comment type="caution">
    <text evidence="5">The sequence shown here is derived from an EMBL/GenBank/DDBJ whole genome shotgun (WGS) entry which is preliminary data.</text>
</comment>
<gene>
    <name evidence="5" type="ORF">BaRGS_00009397</name>
</gene>
<organism evidence="5 6">
    <name type="scientific">Batillaria attramentaria</name>
    <dbReference type="NCBI Taxonomy" id="370345"/>
    <lineage>
        <taxon>Eukaryota</taxon>
        <taxon>Metazoa</taxon>
        <taxon>Spiralia</taxon>
        <taxon>Lophotrochozoa</taxon>
        <taxon>Mollusca</taxon>
        <taxon>Gastropoda</taxon>
        <taxon>Caenogastropoda</taxon>
        <taxon>Sorbeoconcha</taxon>
        <taxon>Cerithioidea</taxon>
        <taxon>Batillariidae</taxon>
        <taxon>Batillaria</taxon>
    </lineage>
</organism>
<keyword evidence="6" id="KW-1185">Reference proteome</keyword>
<reference evidence="5 6" key="1">
    <citation type="journal article" date="2023" name="Sci. Data">
        <title>Genome assembly of the Korean intertidal mud-creeper Batillaria attramentaria.</title>
        <authorList>
            <person name="Patra A.K."/>
            <person name="Ho P.T."/>
            <person name="Jun S."/>
            <person name="Lee S.J."/>
            <person name="Kim Y."/>
            <person name="Won Y.J."/>
        </authorList>
    </citation>
    <scope>NUCLEOTIDE SEQUENCE [LARGE SCALE GENOMIC DNA]</scope>
    <source>
        <strain evidence="5">Wonlab-2016</strain>
    </source>
</reference>
<evidence type="ECO:0000256" key="1">
    <source>
        <dbReference type="ARBA" id="ARBA00022741"/>
    </source>
</evidence>
<feature type="transmembrane region" description="Helical" evidence="3">
    <location>
        <begin position="46"/>
        <end position="69"/>
    </location>
</feature>
<dbReference type="GO" id="GO:0016829">
    <property type="term" value="F:lyase activity"/>
    <property type="evidence" value="ECO:0007669"/>
    <property type="project" value="UniProtKB-KW"/>
</dbReference>
<dbReference type="PANTHER" id="PTHR45627:SF26">
    <property type="entry name" value="ADENYLATE CYCLASE TYPE 1"/>
    <property type="match status" value="1"/>
</dbReference>
<dbReference type="Proteomes" id="UP001519460">
    <property type="component" value="Unassembled WGS sequence"/>
</dbReference>
<dbReference type="EMBL" id="JACVVK020000044">
    <property type="protein sequence ID" value="KAK7499422.1"/>
    <property type="molecule type" value="Genomic_DNA"/>
</dbReference>
<keyword evidence="3" id="KW-1133">Transmembrane helix</keyword>
<sequence>MAENTPMLTKRIKPPKLQRLVSRYQFPCTELEDLYRRYVFKLQQSALTCLLALFAVLTLSLAVLNFAFAQYFTVLGLYMAVQWVAFSALLLFACTRFMEETHFPVVSYVVLVFLVCFAAFSLPLDFGMTVPDKPDPVRTPADGVWETALVVFMVYALMPLRTLVAVVLGVLLPLMHLAVSAFVANTFPSLLWRQDLRHKDLQSPFYVDGSFSDNGFERPLVFGRCPT</sequence>
<feature type="transmembrane region" description="Helical" evidence="3">
    <location>
        <begin position="163"/>
        <end position="187"/>
    </location>
</feature>
<evidence type="ECO:0000256" key="3">
    <source>
        <dbReference type="SAM" id="Phobius"/>
    </source>
</evidence>
<proteinExistence type="predicted"/>
<accession>A0ABD0LKA6</accession>
<feature type="non-terminal residue" evidence="5">
    <location>
        <position position="227"/>
    </location>
</feature>
<evidence type="ECO:0000256" key="2">
    <source>
        <dbReference type="ARBA" id="ARBA00023239"/>
    </source>
</evidence>
<dbReference type="AlphaFoldDB" id="A0ABD0LKA6"/>
<evidence type="ECO:0000313" key="5">
    <source>
        <dbReference type="EMBL" id="KAK7499422.1"/>
    </source>
</evidence>